<proteinExistence type="predicted"/>
<accession>A0A9N9HCF4</accession>
<dbReference type="Proteomes" id="UP000789396">
    <property type="component" value="Unassembled WGS sequence"/>
</dbReference>
<dbReference type="AlphaFoldDB" id="A0A9N9HCF4"/>
<keyword evidence="2" id="KW-1185">Reference proteome</keyword>
<evidence type="ECO:0000313" key="1">
    <source>
        <dbReference type="EMBL" id="CAG8676794.1"/>
    </source>
</evidence>
<comment type="caution">
    <text evidence="1">The sequence shown here is derived from an EMBL/GenBank/DDBJ whole genome shotgun (WGS) entry which is preliminary data.</text>
</comment>
<sequence>MPSTESKRILIVSMSYYKKYVSEVLINKQGTDQIDYNSPRLVTREDTEVRGLRVGKLDIGDKAFEAFEDSLCDPNEGLVSRKSLFKGVGVDRYIVEVDEEAVV</sequence>
<evidence type="ECO:0000313" key="2">
    <source>
        <dbReference type="Proteomes" id="UP000789396"/>
    </source>
</evidence>
<gene>
    <name evidence="1" type="ORF">RFULGI_LOCUS9446</name>
</gene>
<organism evidence="1 2">
    <name type="scientific">Racocetra fulgida</name>
    <dbReference type="NCBI Taxonomy" id="60492"/>
    <lineage>
        <taxon>Eukaryota</taxon>
        <taxon>Fungi</taxon>
        <taxon>Fungi incertae sedis</taxon>
        <taxon>Mucoromycota</taxon>
        <taxon>Glomeromycotina</taxon>
        <taxon>Glomeromycetes</taxon>
        <taxon>Diversisporales</taxon>
        <taxon>Gigasporaceae</taxon>
        <taxon>Racocetra</taxon>
    </lineage>
</organism>
<dbReference type="EMBL" id="CAJVPZ010016907">
    <property type="protein sequence ID" value="CAG8676794.1"/>
    <property type="molecule type" value="Genomic_DNA"/>
</dbReference>
<feature type="non-terminal residue" evidence="1">
    <location>
        <position position="103"/>
    </location>
</feature>
<reference evidence="1" key="1">
    <citation type="submission" date="2021-06" db="EMBL/GenBank/DDBJ databases">
        <authorList>
            <person name="Kallberg Y."/>
            <person name="Tangrot J."/>
            <person name="Rosling A."/>
        </authorList>
    </citation>
    <scope>NUCLEOTIDE SEQUENCE</scope>
    <source>
        <strain evidence="1">IN212</strain>
    </source>
</reference>
<name>A0A9N9HCF4_9GLOM</name>
<protein>
    <submittedName>
        <fullName evidence="1">7047_t:CDS:1</fullName>
    </submittedName>
</protein>